<dbReference type="Proteomes" id="UP000028542">
    <property type="component" value="Unassembled WGS sequence"/>
</dbReference>
<dbReference type="PANTHER" id="PTHR37804">
    <property type="entry name" value="CDAA REGULATORY PROTEIN CDAR"/>
    <property type="match status" value="1"/>
</dbReference>
<sequence length="412" mass="44750">MDKQKRQDIIIRICCVIAALVLWMYIRSSEDPVTTSVIKYVPVKILNEDTLADRDLVLIPNQDFYINLTVKAPASTIKDLDKKEFSLVADLQGYALTPGENKVQVKVKEAIPGVSVVNSDGLLMKVDVDTLADKYVNVTSGIVGEVAEGYYNDDSVISPNSVKISGPQRYLDQVVGAVAQVDITNASTDIDKNCKVTLVDSDEREITGLSIYPEYVQVKIQVKKGKYLGINVQTTGTAVPGVTIVSTEAAPKSIEVAGVSEIIDNIKSINTEPINISNITESTTVDANLIMPEGVHSVNNEKTVKVKITVKKFSEKTLSIPIDYTNLGEKLTLENSTPTLKLIITGEESELSKISEDKLKATVDLKSLTEGSHEVKIQLAGVPNTVQVKSQTPENITITIKAKTEETGNNDG</sequence>
<dbReference type="Gene3D" id="2.170.120.30">
    <property type="match status" value="2"/>
</dbReference>
<evidence type="ECO:0000313" key="2">
    <source>
        <dbReference type="EMBL" id="KEZ86013.1"/>
    </source>
</evidence>
<dbReference type="Pfam" id="PF07949">
    <property type="entry name" value="YbbR"/>
    <property type="match status" value="3"/>
</dbReference>
<keyword evidence="1" id="KW-0472">Membrane</keyword>
<dbReference type="eggNOG" id="COG4856">
    <property type="taxonomic scope" value="Bacteria"/>
</dbReference>
<evidence type="ECO:0000313" key="3">
    <source>
        <dbReference type="Proteomes" id="UP000028542"/>
    </source>
</evidence>
<feature type="transmembrane region" description="Helical" evidence="1">
    <location>
        <begin position="9"/>
        <end position="26"/>
    </location>
</feature>
<dbReference type="PANTHER" id="PTHR37804:SF1">
    <property type="entry name" value="CDAA REGULATORY PROTEIN CDAR"/>
    <property type="match status" value="1"/>
</dbReference>
<evidence type="ECO:0000256" key="1">
    <source>
        <dbReference type="SAM" id="Phobius"/>
    </source>
</evidence>
<dbReference type="InterPro" id="IPR053154">
    <property type="entry name" value="c-di-AMP_regulator"/>
</dbReference>
<comment type="caution">
    <text evidence="2">The sequence shown here is derived from an EMBL/GenBank/DDBJ whole genome shotgun (WGS) entry which is preliminary data.</text>
</comment>
<proteinExistence type="predicted"/>
<dbReference type="InterPro" id="IPR012505">
    <property type="entry name" value="YbbR"/>
</dbReference>
<keyword evidence="3" id="KW-1185">Reference proteome</keyword>
<accession>A0A084JAM9</accession>
<keyword evidence="1" id="KW-0812">Transmembrane</keyword>
<reference evidence="2 3" key="1">
    <citation type="submission" date="2014-07" db="EMBL/GenBank/DDBJ databases">
        <title>Draft genome of Clostridium sulfidigenes 113A isolated from sediments associated with methane hydrate from Krishna Godavari basin.</title>
        <authorList>
            <person name="Honkalas V.S."/>
            <person name="Dabir A.P."/>
            <person name="Arora P."/>
            <person name="Dhakephalkar P.K."/>
        </authorList>
    </citation>
    <scope>NUCLEOTIDE SEQUENCE [LARGE SCALE GENOMIC DNA]</scope>
    <source>
        <strain evidence="2 3">113A</strain>
    </source>
</reference>
<dbReference type="Gene3D" id="2.170.120.40">
    <property type="entry name" value="YbbR-like domain"/>
    <property type="match status" value="2"/>
</dbReference>
<evidence type="ECO:0008006" key="4">
    <source>
        <dbReference type="Google" id="ProtNLM"/>
    </source>
</evidence>
<protein>
    <recommendedName>
        <fullName evidence="4">YbbR-like protein</fullName>
    </recommendedName>
</protein>
<dbReference type="AlphaFoldDB" id="A0A084JAM9"/>
<dbReference type="EMBL" id="JPMD01000027">
    <property type="protein sequence ID" value="KEZ86013.1"/>
    <property type="molecule type" value="Genomic_DNA"/>
</dbReference>
<dbReference type="STRING" id="318464.IO99_11585"/>
<gene>
    <name evidence="2" type="ORF">IO99_11585</name>
</gene>
<dbReference type="RefSeq" id="WP_035133387.1">
    <property type="nucleotide sequence ID" value="NZ_JPMD01000027.1"/>
</dbReference>
<keyword evidence="1" id="KW-1133">Transmembrane helix</keyword>
<organism evidence="2 3">
    <name type="scientific">Clostridium sulfidigenes</name>
    <dbReference type="NCBI Taxonomy" id="318464"/>
    <lineage>
        <taxon>Bacteria</taxon>
        <taxon>Bacillati</taxon>
        <taxon>Bacillota</taxon>
        <taxon>Clostridia</taxon>
        <taxon>Eubacteriales</taxon>
        <taxon>Clostridiaceae</taxon>
        <taxon>Clostridium</taxon>
    </lineage>
</organism>
<name>A0A084JAM9_9CLOT</name>